<evidence type="ECO:0000313" key="7">
    <source>
        <dbReference type="Proteomes" id="UP000822688"/>
    </source>
</evidence>
<keyword evidence="3" id="KW-0804">Transcription</keyword>
<proteinExistence type="predicted"/>
<dbReference type="Gene3D" id="2.40.330.10">
    <property type="entry name" value="DNA-binding pseudobarrel domain"/>
    <property type="match status" value="1"/>
</dbReference>
<dbReference type="Pfam" id="PF02362">
    <property type="entry name" value="B3"/>
    <property type="match status" value="1"/>
</dbReference>
<evidence type="ECO:0000256" key="1">
    <source>
        <dbReference type="ARBA" id="ARBA00023015"/>
    </source>
</evidence>
<dbReference type="GO" id="GO:0003677">
    <property type="term" value="F:DNA binding"/>
    <property type="evidence" value="ECO:0007669"/>
    <property type="project" value="UniProtKB-KW"/>
</dbReference>
<evidence type="ECO:0000259" key="5">
    <source>
        <dbReference type="PROSITE" id="PS50863"/>
    </source>
</evidence>
<dbReference type="EMBL" id="CM026427">
    <property type="protein sequence ID" value="KAG0568941.1"/>
    <property type="molecule type" value="Genomic_DNA"/>
</dbReference>
<reference evidence="6 7" key="1">
    <citation type="submission" date="2020-06" db="EMBL/GenBank/DDBJ databases">
        <title>WGS assembly of Ceratodon purpureus strain R40.</title>
        <authorList>
            <person name="Carey S.B."/>
            <person name="Jenkins J."/>
            <person name="Shu S."/>
            <person name="Lovell J.T."/>
            <person name="Sreedasyam A."/>
            <person name="Maumus F."/>
            <person name="Tiley G.P."/>
            <person name="Fernandez-Pozo N."/>
            <person name="Barry K."/>
            <person name="Chen C."/>
            <person name="Wang M."/>
            <person name="Lipzen A."/>
            <person name="Daum C."/>
            <person name="Saski C.A."/>
            <person name="Payton A.C."/>
            <person name="Mcbreen J.C."/>
            <person name="Conrad R.E."/>
            <person name="Kollar L.M."/>
            <person name="Olsson S."/>
            <person name="Huttunen S."/>
            <person name="Landis J.B."/>
            <person name="Wickett N.J."/>
            <person name="Johnson M.G."/>
            <person name="Rensing S.A."/>
            <person name="Grimwood J."/>
            <person name="Schmutz J."/>
            <person name="Mcdaniel S.F."/>
        </authorList>
    </citation>
    <scope>NUCLEOTIDE SEQUENCE [LARGE SCALE GENOMIC DNA]</scope>
    <source>
        <strain evidence="6 7">R40</strain>
    </source>
</reference>
<name>A0A8T0HAZ1_CERPU</name>
<organism evidence="6 7">
    <name type="scientific">Ceratodon purpureus</name>
    <name type="common">Fire moss</name>
    <name type="synonym">Dicranum purpureum</name>
    <dbReference type="NCBI Taxonomy" id="3225"/>
    <lineage>
        <taxon>Eukaryota</taxon>
        <taxon>Viridiplantae</taxon>
        <taxon>Streptophyta</taxon>
        <taxon>Embryophyta</taxon>
        <taxon>Bryophyta</taxon>
        <taxon>Bryophytina</taxon>
        <taxon>Bryopsida</taxon>
        <taxon>Dicranidae</taxon>
        <taxon>Pseudoditrichales</taxon>
        <taxon>Ditrichaceae</taxon>
        <taxon>Ceratodon</taxon>
    </lineage>
</organism>
<sequence>MSRQPEWHIMFRTHGVIDPRVSAFSIGDGFPKFMEENNVDLGTLLVIERVDVESLHVTIYRRPDETTPVLTPPPSPQTDLRPHFRKTLRATNVRVSKSTRLDIPTAFWRSLGEERFNGAWYTLEGPLHTVLVKSGTYSSAKQTFCFLTKGWIDFVAMNRLNLGDTVVFTLVGVAEFEVTMV</sequence>
<evidence type="ECO:0000313" key="6">
    <source>
        <dbReference type="EMBL" id="KAG0568941.1"/>
    </source>
</evidence>
<accession>A0A8T0HAZ1</accession>
<dbReference type="Proteomes" id="UP000822688">
    <property type="component" value="Chromosome 6"/>
</dbReference>
<comment type="caution">
    <text evidence="6">The sequence shown here is derived from an EMBL/GenBank/DDBJ whole genome shotgun (WGS) entry which is preliminary data.</text>
</comment>
<keyword evidence="2" id="KW-0238">DNA-binding</keyword>
<keyword evidence="7" id="KW-1185">Reference proteome</keyword>
<evidence type="ECO:0000256" key="2">
    <source>
        <dbReference type="ARBA" id="ARBA00023125"/>
    </source>
</evidence>
<evidence type="ECO:0000256" key="3">
    <source>
        <dbReference type="ARBA" id="ARBA00023163"/>
    </source>
</evidence>
<keyword evidence="1" id="KW-0805">Transcription regulation</keyword>
<gene>
    <name evidence="6" type="ORF">KC19_6G053500</name>
</gene>
<dbReference type="InterPro" id="IPR015300">
    <property type="entry name" value="DNA-bd_pseudobarrel_sf"/>
</dbReference>
<dbReference type="PROSITE" id="PS50863">
    <property type="entry name" value="B3"/>
    <property type="match status" value="1"/>
</dbReference>
<dbReference type="SUPFAM" id="SSF101936">
    <property type="entry name" value="DNA-binding pseudobarrel domain"/>
    <property type="match status" value="1"/>
</dbReference>
<dbReference type="AlphaFoldDB" id="A0A8T0HAZ1"/>
<dbReference type="CDD" id="cd10017">
    <property type="entry name" value="B3_DNA"/>
    <property type="match status" value="1"/>
</dbReference>
<protein>
    <recommendedName>
        <fullName evidence="5">TF-B3 domain-containing protein</fullName>
    </recommendedName>
</protein>
<dbReference type="InterPro" id="IPR003340">
    <property type="entry name" value="B3_DNA-bd"/>
</dbReference>
<feature type="domain" description="TF-B3" evidence="5">
    <location>
        <begin position="146"/>
        <end position="181"/>
    </location>
</feature>
<keyword evidence="4" id="KW-0539">Nucleus</keyword>
<evidence type="ECO:0000256" key="4">
    <source>
        <dbReference type="ARBA" id="ARBA00023242"/>
    </source>
</evidence>